<name>A0A1L3LPS3_9HYPH</name>
<reference evidence="1 2" key="1">
    <citation type="submission" date="2015-10" db="EMBL/GenBank/DDBJ databases">
        <title>Genomic differences between typical nodule nitrogen-fixing rhizobial strains and those coming from bean seeds.</title>
        <authorList>
            <person name="Peralta H."/>
            <person name="Aguilar-Vera A."/>
            <person name="Diaz R."/>
            <person name="Mora Y."/>
            <person name="Martinez-Batallar G."/>
            <person name="Salazar E."/>
            <person name="Vargas-Lagunas C."/>
            <person name="Encarnacion S."/>
            <person name="Girard L."/>
            <person name="Mora J."/>
        </authorList>
    </citation>
    <scope>NUCLEOTIDE SEQUENCE [LARGE SCALE GENOMIC DNA]</scope>
    <source>
        <strain evidence="1 2">CFNEI 73</strain>
    </source>
</reference>
<accession>A0A1L3LPS3</accession>
<sequence>MQDTEALTRTKCLSHCGKHCFCPLVHSARTPIPLPPARPIGNYAAIQETAAILAPSKRA</sequence>
<proteinExistence type="predicted"/>
<gene>
    <name evidence="1" type="ORF">SAMCFNEI73_Ch2802</name>
</gene>
<dbReference type="Proteomes" id="UP000182306">
    <property type="component" value="Chromosome"/>
</dbReference>
<dbReference type="EMBL" id="CP013107">
    <property type="protein sequence ID" value="APG92075.1"/>
    <property type="molecule type" value="Genomic_DNA"/>
</dbReference>
<dbReference type="AlphaFoldDB" id="A0A1L3LPS3"/>
<keyword evidence="2" id="KW-1185">Reference proteome</keyword>
<evidence type="ECO:0000313" key="1">
    <source>
        <dbReference type="EMBL" id="APG92075.1"/>
    </source>
</evidence>
<dbReference type="KEGG" id="same:SAMCFNEI73_Ch2802"/>
<organism evidence="1 2">
    <name type="scientific">Sinorhizobium americanum</name>
    <dbReference type="NCBI Taxonomy" id="194963"/>
    <lineage>
        <taxon>Bacteria</taxon>
        <taxon>Pseudomonadati</taxon>
        <taxon>Pseudomonadota</taxon>
        <taxon>Alphaproteobacteria</taxon>
        <taxon>Hyphomicrobiales</taxon>
        <taxon>Rhizobiaceae</taxon>
        <taxon>Sinorhizobium/Ensifer group</taxon>
        <taxon>Sinorhizobium</taxon>
    </lineage>
</organism>
<evidence type="ECO:0000313" key="2">
    <source>
        <dbReference type="Proteomes" id="UP000182306"/>
    </source>
</evidence>
<protein>
    <submittedName>
        <fullName evidence="1">Uncharacterized protein</fullName>
    </submittedName>
</protein>